<dbReference type="STRING" id="98403.A0A151GPA6"/>
<evidence type="ECO:0000256" key="3">
    <source>
        <dbReference type="ARBA" id="ARBA00022553"/>
    </source>
</evidence>
<evidence type="ECO:0000313" key="8">
    <source>
        <dbReference type="Proteomes" id="UP000076580"/>
    </source>
</evidence>
<sequence>MFEIPLGLGESTEASLALAAHDLERSVELSLATAWAIILKTYTGNASVSFGLVSLDSAQLPAARLCSVSLEDSPSLQTLHQMLRHDFNQIDSSPTSRISTLPSFRDSHGRPVCNTSISVGLSPRLPDEGIDLHIAVEMTPGCFNGTMRYSGAAFAKSQAEDIVLAFQQTLSAVLSNSSTLCSDLNLMHPRSLTKLFSWNGSIPDSVDQCVGDIFLQQAHSSPENVAVHASDASFKYDELAKMTEALACHLQAKGAGPESVVLLCFPKSAWAVVAIMAVVRAGGTMLFLDASHPVARLQEIQSQVRSKYVLTATKYAAMWEWTGCEVTVVNRALLDSLSQPSCPVTSAVTPASMLYIIYTSGSTGKPKGCCVEHRQFLTGCLAQRKASGMVHTDRVLQLAPFTFDVSMLEIVTSLTSGACVCIPDDISRAKGPAHCIREFDVTWAFLTPSLVKLMTPELVPTLRFLVLGGEPLGKADVETWAPHLQLANGYGPTECSVAATAYPKLSRSTDPSNIGFPLGALCWLVDPEDHRRLVPPGAPGELLVHGPIVARGYFRDREKTEAAFIDDAPWLPADSFGQSRRMYKTGDLARHNCDGSLHFIGRKDSQVKLRGLRIELGEVEHQVAIHELVHQAVVILPRHGPCKSQLTAVVALKESHQEGGFDDLELLDTTAKCLCSPSLSQVTERASKHLPAYMVPSAWVLVKSIPLTVSGKLNRVAVTRWIAELDDATFNLIAGADVAVPASTPTEHMMQRLVGEVLCKSNSQIHLGRSFIHNGGDSILGIRLVAKLREAGVDLSVKDVLESRSLSELAERARPGAAREVTKYPVSYDMVKFRSEVLPHLAVEEDDILEACPLGPMQKGIVLSQQRGAAGYDLRIVCEVTVPDGVVDIRRLKDAWHAVSNRHTSLRTIFTPSTSEDSPCDQIVLKHGRPDVVVIPCENMEDVFKAVRSREIEASKSQPRVNFIIFNVLGSICCMVIVDHALIDGLSAQLLFRDLGAAYAGSLDTTQERRFSQYIGYCQQLDKAESLEYWKSYLRDIAPCNFPILVDDGARINELKELKDDLDLDMRLQEFCRENNVTPASLMQCAWALTLRAYTGLEDVCFGYLSSGRDVPVAEIESTVGAYINMLVCRLKLERSSTFLQLVESVQCSFLSSLPHQHCALAEIQHEIRQREPLFNTVISLQSTPEEVVREGSGDGIITFRVIDEVDPTEYDISVNVSITRGAVRLSLRHYTSKINEANAINILETFKSAIGAIIQGCHTPLAEISLLSEHDIRQIHSWNVGEWDDVDSCIHTEFSKQAAARGDTVAIDAWDGRLSYSQLDAASTLLASHLSARGVGPEVIVPMSFEKSVWVPVTQLAVLKAGGACVAMDPTHPHKRRLELLRRCGARVAAASPLHRTLFDDLVQETIIVDQALMNLLAADQTLPLTWVMAKPNNAAFVVFTSGSTGIPKGIVLEHHALVSSTNSHGPSLQFEPGNRILQFASYTFDVSIGETVSALVRGATLCIPGDDERIDDLTGVINRMEIDVLYLTPSVASLVHPSDVPRLKCLTLGGESVRPENIGTWAGNLRLVTAYGPAECSVWSTALSPASFGASPANIGYGLGARTWITEIGDSQRLCPIGRVGELLLEGPILARGYLKDAERTDSAFIVEPLWMTRARHGSMARRLYRTGDLVRYNSDGSIHFIGRQDSQIKLHGQRIELGDIEHHILNHENIANAVVVYPQIGPLHRRLVSVISFREPTGADLDMELKVINPSRNSGVAEGISKARVHLSDRVPGYMVPSTWLVLDVIPLSVNGKTDRSRVSRFVESLELIPEQEDQDQDVADVAAEPSSQGDEVLRAVVSTALGIPLKTVSMNDCFVGLGGDSITAMQVSMRCRMKGLSVSVKEVLLSKSLRQLANGAKEVQLSAEARAKPENGAFSMLSEAHLDLLEREAKQMGLLGLEDLEDGYPATDSPWKATEDKLQAAWRRVVERHPMLRTVFIETSSVDGLFLQVVLKNTLTRVEQVLEYTALCNYSWTHPINYEDRRPPHRFTTCASDGKLFFNLEISHALIDGASMSVILKDLATAYRQKNWLNDAPLYRDYIAMLQSESRQRSLNYWEAYLKGAEACEFPRLLGRRVATQTLETVDVILRSDIIHELQTFTRSYAVTLSNVLQTAWALVVRAFSSSTDVVFGFMASGRDIALNSIDEAVGPYINMLVCRVDASNEVLVLDAIRKTQEGYLDVLPHQHIPLSEIQHSLGLSSGRLFNTILSLQRPLAENPKNDKAISIDYLEGNDPTEYDVSVSIIASESTVEASISYYSSFFSPEQGTQVAQTFSQILNQMLDRPSAAITELDFLCDSDAQKVFRWNKSGITPQKIDQFIHQNFARHALKSPDCEAVDSWDGTFSYRELDKATSRLAHFLRSLGVTSEVIVTLCFDKSRWTVVAMLAVLRAGGAYTSLDPSHPTQHLMNIVDQTNSKIALAGSASHAKKLENIIEHVVVVDPALMNQIPAQEQPPPVVGTPDNAAFISFTSGSTAKPKAICLTHSSFSSVMSNTSEMGIGPQSRVCQFSAYIFDTSNAEIFGTLTAGGCLCIPSDHERVNDANGAMNRLAVNWAILTPSMAALLKPADLPNLETLALCGEQAREDIVDSWKDHVRLINSYGPAECTIWTSTAFLGHGNSPATISKGNGGDGSLLWVVDTADVNKLAPIGTIGELLIEGPILARGYLDSDKTALSFIPPPRWRGSTSSNCRMYRSGDLVRYHEDGTLIYVSRSDGQVKLNGQRIEMGEIECHIASHDVVRYAIVLMPKAGICKRKLVAVVAPSAFSENTVASHDPRFISDKKFKIRAAAQIARVKDQLRERVPEYMVPSVWLLLEAFPLTISKKVDRAKVRHWLHELSNDAYIEGTDIGDDGHDAAASTLQEGRLQKIISAVLNIPAEQVRLHKSFLNQGGDSILAIQLVIQCRKAGIILTVKDIMRSKTISFLALTAKAVGPSGPSQGEIFDVPFPLSPIQSMYFTELTKGSLDPEANRFNQSFLLAVNRMVDASALEKAVQQVVEHHPMLRARFRQSTAGVWTQVVSSQIAGSYRFRTHDVDTPEDARNISRIAQGHFDIQHGPVFSADFFNVTPGSQQLLFLAAHHLVVDLVSWRTIIQHLDDIIGLSSQLSRNKPLPFHSWVKAQQDYSSQHLEPETSLLHDVPPADYQYWGMHDRPNLRGDTNEVRFTINEAETDLLLRGCHRSMKTEALDVLLAAAFFSYSETFLRCPPAIFNEGHGREPWNAQIDITETVGWFTTMFPLHVSTGEGLDLLSAVRLLKDQRRSLPRNGWAYFNSAVSNDAGKTAFKHHWPVEILFNYLGVYQREKQSDNIFQIQPFNDGDAGPQMSRFALIEINAFVLDGITNVTIDYNRNMKHVDTIEKWAASYARTLVSMIGELQAANVTLTPGDFTLLSTTHEALRIFQNEVLPTITSVDNVEDIFACSPMQEGILLGQNRIQGAYNIEMLIEISTVQGAAIDAEKLATAWQAVVCRHATLRTLFVQNLSVRPYDQLVLKNHTARVSVQHDQDDDSLCMLRMSNSLDCTSAEPPHCMSIVHTRSGRTFCKLEMSHALVDGTSTTVLVSEWVNAYLDKLSELPAPVYSEYIAHILSQPMDTAKEYWIKYLADARPCCFPALTDHDMEPKRLLHEIELEMPSATKVRNFCQQNNVTLASIFRLAWAKVLKAYTGEERVCFGYLASGREIPILGMEGAIGAYINMLVCSVHFGLIDNQSVVGSLEVLQDEYLKSLQFQHIGLAQIQRELKLAGQALFNTVLSYQRRSHVNFSIGDIQIRSLDGLDPTEYDISVNISDSEDGLFVHMNYLTSRLCDNQASNVARSLSNALTSILEAPHANVSSLNLHSVEDTNQIALWNSECTATIDISVHEVFARLAKDSPSATAIDSFEGTMTYSDLDNKSSQLANEIVSIGATIDTLIPIAFEKSPWAIVAMLGVMKAGAGFVPLDTSHPDERLRAIISKTSSQFMISSEAATRRMQSLTTNVLTVSAGSSIWSRRSTASMKTTSASANPAYAMFTSGSTGLPKGVVLSHQAVSSSIFDHGAKVGCSAATRMYQFSAYTFDACIFEIFTTLTHGGCVCVPSETEKMNDIAGFITRKQVNTAFMTPSLVRILTPEQVPTLRTLVLGGEALGQDNIETWATKVRLMNGYGPTETCVFAVMKRFEEPQDRHDILGTGVGSQIWIVSLDDPGQLAPIGAVGLLHLSGPSLAVGYLHDQAKTESVFIDNPAFLLGSDRWPRRAYNTGDLVRYNSDGTIAYLGRHDQQIKLRGQRIELGEIEHHVRANFPQASQVSVDVVIPLGNDERATIAVFFRIARQPESNTTFHTLPRTLLGDAAQLQRTLETLLPPYEVPSLYIPVGMMPRTTAGKLDRKALREAVAHMSEEELDAFALVEESKQPLITASEKALGLLWAEVLKIPVSRIGRHDGFFRMGGDSIAAMKLSAKSSPGISLSVSDIFEHAALSDMALAANRNNSIVDDIDNIEPFELVTNGMSDDMLQSLASKCNVSVEQIADAYPCTVLQESLMVLSMVQSGAYVARKAFKLPATIDVAQFRTAWERTILSNPILRTTIVQLHSGRALQVVLEHNVPWRSAATLQQYMEDDTADELEFGKPLSRYAITADGHFIWTAHHSIYDGWSVPLILEQVRSYYQADSAPTTPGFNTFVKYLSTLNSAESGAYWERYLAEGKPATFPEPLPATRLIQVDQIEKRSITISRPTGSDIPMATILRAAWAFVLARHSDACDVVFGMTMSGRNCPLRDIGMILGPTITTVPVRVLVPTDGTVYGFLEAVQQQAAEMIPFEHFGLQNIANISEDMAQAVKFQNLLVIQPRAQFDADHDEILGAEQISAPLTNFDTYPLVTECRLSKMEVQLEARFDMTIISREQTERLLRNFEQALHSFNGATPGTMMEEISMIAAADLANIMTWNETYPAALDTTVPDVFAQQVKLRPDVLAVDAWDGTFTYAELDVLSATFARHLVKEMGVGPEVLVPLCFEKSRWAIVTQLSVMKAGGAIVNLDPAHPSTRLEHILQDARATILLVSAPLYEKFKGVHGLDPIAIDESFYRRLESRQEFILPEIDPSSAAYVLFTSGSTGRPKGIVVEHRNLCSSSHAHGEAWDIGPNTRLLQFAAYTFDVSCADIFTTIQRGGCICVPSDDDRLNNLSGAINRFRCNWAFLTPTVASLLPAQGIPSLRKLILGGEASTRDTVAKWHRVLDLIICYGPAECSIYCSGTPPATEMSDPGDLGQPLGALYWVVDASDHNRLAPVGCTGELLLEGPTVARGYLHDAEKTAQAFVHNPAFIRDPVWADPGTADRPRRFYRTGDLVRLNKDGSIHFVGRKDTQVKVRGQRVELGEIEHAIRARMPNLSHVTVDAVSLQCLDMKQMVVAFLHIGGDGHCPDEVHPLNENFRVDLRKLQVSLAEALPSQMLPNLFIPLAHVPLTANGKADRRWLRDMVTGLSREQVLEYGLESSEKQTPKTAMEFSLRDLWSRALSIEPGSIGVGDHFFRIGGDSIIAMQIVGMASENKIPLSVRDFFSHPTLTDMATALEGRANVVPRGPSEYEPFSLIDEPRTKAVRNMATQIKTSESNIADILPATDFQTTAVAHALMRTRGLRNYLWLDGTGDLDISTAEKALGVFVAGNEILRTVFAPHEDTMVQVVLKEIPYHVECHLISTDLAAFTDGICRMDMALPTRISDPLLKFIIIKGPDRRHRIMLRLSHAQYDGLSLPMLWDSLAATLEGRLNTRLTRPMSAYMHAVASLNRDEALDYWRTLLQGSSMTTLVSRSKPSYGNVYDTYVRRTISRPSVEKHGTTFATVLKAAWSLVLAGRTSTPDVTFGHVVSGRALEGVSAVAGACINVVPVRVKLASPDLSVSELLRAVHGQHGAGLPYEAAVGSRTIVRQCAPAWPPHTRFSSIVQHQNIEETNRTTVGGVDYEVGFFCPQADEADVAIKTTPLNDGTMDLLLICSSKGVGRAMGESLADLLCDSIREICARPESSVEALLEELPFSSMTEKERHDNGRHASAGAKRYFVERKNGNVNGHANWHAAKRLTNGRLPRHNLLANAVAAKWTEVLRLPTEAAAKLDDDSDFFEAGGDLVSAALLSAKFQIEDMGALEVESIIDGSRLGEMVEALGRRAEQCHDSSADCA</sequence>
<protein>
    <recommendedName>
        <fullName evidence="6">Carrier domain-containing protein</fullName>
    </recommendedName>
</protein>
<evidence type="ECO:0000256" key="5">
    <source>
        <dbReference type="ARBA" id="ARBA00029454"/>
    </source>
</evidence>
<dbReference type="GO" id="GO:0031177">
    <property type="term" value="F:phosphopantetheine binding"/>
    <property type="evidence" value="ECO:0007669"/>
    <property type="project" value="InterPro"/>
</dbReference>
<dbReference type="GO" id="GO:0005737">
    <property type="term" value="C:cytoplasm"/>
    <property type="evidence" value="ECO:0007669"/>
    <property type="project" value="TreeGrafter"/>
</dbReference>
<dbReference type="InterPro" id="IPR023213">
    <property type="entry name" value="CAT-like_dom_sf"/>
</dbReference>
<organism evidence="7 8">
    <name type="scientific">Drechmeria coniospora</name>
    <name type="common">Nematophagous fungus</name>
    <name type="synonym">Meria coniospora</name>
    <dbReference type="NCBI Taxonomy" id="98403"/>
    <lineage>
        <taxon>Eukaryota</taxon>
        <taxon>Fungi</taxon>
        <taxon>Dikarya</taxon>
        <taxon>Ascomycota</taxon>
        <taxon>Pezizomycotina</taxon>
        <taxon>Sordariomycetes</taxon>
        <taxon>Hypocreomycetidae</taxon>
        <taxon>Hypocreales</taxon>
        <taxon>Ophiocordycipitaceae</taxon>
        <taxon>Drechmeria</taxon>
    </lineage>
</organism>
<keyword evidence="3" id="KW-0597">Phosphoprotein</keyword>
<dbReference type="Pfam" id="PF00501">
    <property type="entry name" value="AMP-binding"/>
    <property type="match status" value="5"/>
</dbReference>
<dbReference type="Gene3D" id="3.40.50.980">
    <property type="match status" value="2"/>
</dbReference>
<dbReference type="Proteomes" id="UP000076580">
    <property type="component" value="Chromosome 01"/>
</dbReference>
<evidence type="ECO:0000313" key="7">
    <source>
        <dbReference type="EMBL" id="KYK58920.1"/>
    </source>
</evidence>
<evidence type="ECO:0000256" key="2">
    <source>
        <dbReference type="ARBA" id="ARBA00022450"/>
    </source>
</evidence>
<dbReference type="FunFam" id="3.30.559.30:FF:000003">
    <property type="entry name" value="Nonribosomal peptide synthase SidD"/>
    <property type="match status" value="1"/>
</dbReference>
<dbReference type="Gene3D" id="3.30.559.30">
    <property type="entry name" value="Nonribosomal peptide synthetase, condensation domain"/>
    <property type="match status" value="7"/>
</dbReference>
<dbReference type="PANTHER" id="PTHR45527:SF16">
    <property type="entry name" value="NONRIBOSOMAL PEPTIDE SYNTHASE ATNA-RELATED"/>
    <property type="match status" value="1"/>
</dbReference>
<dbReference type="CDD" id="cd19542">
    <property type="entry name" value="CT_NRPS-like"/>
    <property type="match status" value="4"/>
</dbReference>
<dbReference type="SMART" id="SM00823">
    <property type="entry name" value="PKS_PP"/>
    <property type="match status" value="4"/>
</dbReference>
<dbReference type="Gene3D" id="3.30.300.30">
    <property type="match status" value="5"/>
</dbReference>
<dbReference type="GO" id="GO:0044550">
    <property type="term" value="P:secondary metabolite biosynthetic process"/>
    <property type="evidence" value="ECO:0007669"/>
    <property type="project" value="TreeGrafter"/>
</dbReference>
<keyword evidence="2" id="KW-0596">Phosphopantetheine</keyword>
<dbReference type="GO" id="GO:0043041">
    <property type="term" value="P:amino acid activation for nonribosomal peptide biosynthetic process"/>
    <property type="evidence" value="ECO:0007669"/>
    <property type="project" value="TreeGrafter"/>
</dbReference>
<dbReference type="EMBL" id="LAYC01000001">
    <property type="protein sequence ID" value="KYK58920.1"/>
    <property type="molecule type" value="Genomic_DNA"/>
</dbReference>
<keyword evidence="4" id="KW-0436">Ligase</keyword>
<dbReference type="FunFam" id="3.30.300.30:FF:000015">
    <property type="entry name" value="Nonribosomal peptide synthase SidD"/>
    <property type="match status" value="5"/>
</dbReference>
<dbReference type="Gene3D" id="2.30.38.10">
    <property type="entry name" value="Luciferase, Domain 3"/>
    <property type="match status" value="1"/>
</dbReference>
<feature type="domain" description="Carrier" evidence="6">
    <location>
        <begin position="1828"/>
        <end position="1904"/>
    </location>
</feature>
<feature type="domain" description="Carrier" evidence="6">
    <location>
        <begin position="741"/>
        <end position="817"/>
    </location>
</feature>
<dbReference type="Pfam" id="PF00668">
    <property type="entry name" value="Condensation"/>
    <property type="match status" value="6"/>
</dbReference>
<feature type="domain" description="Carrier" evidence="6">
    <location>
        <begin position="2896"/>
        <end position="2972"/>
    </location>
</feature>
<dbReference type="InterPro" id="IPR000873">
    <property type="entry name" value="AMP-dep_synth/lig_dom"/>
</dbReference>
<gene>
    <name evidence="7" type="ORF">DCS_00047</name>
</gene>
<comment type="similarity">
    <text evidence="5">Belongs to the NRP synthetase family.</text>
</comment>
<dbReference type="FunFam" id="1.10.1200.10:FF:000005">
    <property type="entry name" value="Nonribosomal peptide synthetase 1"/>
    <property type="match status" value="1"/>
</dbReference>
<dbReference type="SUPFAM" id="SSF47336">
    <property type="entry name" value="ACP-like"/>
    <property type="match status" value="5"/>
</dbReference>
<evidence type="ECO:0000259" key="6">
    <source>
        <dbReference type="PROSITE" id="PS50075"/>
    </source>
</evidence>
<reference evidence="7 8" key="1">
    <citation type="journal article" date="2016" name="Sci. Rep.">
        <title>Insights into Adaptations to a Near-Obligate Nematode Endoparasitic Lifestyle from the Finished Genome of Drechmeria coniospora.</title>
        <authorList>
            <person name="Zhang L."/>
            <person name="Zhou Z."/>
            <person name="Guo Q."/>
            <person name="Fokkens L."/>
            <person name="Miskei M."/>
            <person name="Pocsi I."/>
            <person name="Zhang W."/>
            <person name="Chen M."/>
            <person name="Wang L."/>
            <person name="Sun Y."/>
            <person name="Donzelli B.G."/>
            <person name="Gibson D.M."/>
            <person name="Nelson D.R."/>
            <person name="Luo J.G."/>
            <person name="Rep M."/>
            <person name="Liu H."/>
            <person name="Yang S."/>
            <person name="Wang J."/>
            <person name="Krasnoff S.B."/>
            <person name="Xu Y."/>
            <person name="Molnar I."/>
            <person name="Lin M."/>
        </authorList>
    </citation>
    <scope>NUCLEOTIDE SEQUENCE [LARGE SCALE GENOMIC DNA]</scope>
    <source>
        <strain evidence="7 8">ARSEF 6962</strain>
    </source>
</reference>
<dbReference type="PANTHER" id="PTHR45527">
    <property type="entry name" value="NONRIBOSOMAL PEPTIDE SYNTHETASE"/>
    <property type="match status" value="1"/>
</dbReference>
<dbReference type="FunFam" id="3.30.559.30:FF:000002">
    <property type="entry name" value="Nonribosomal peptide synthase Pes1"/>
    <property type="match status" value="1"/>
</dbReference>
<dbReference type="PROSITE" id="PS00012">
    <property type="entry name" value="PHOSPHOPANTETHEINE"/>
    <property type="match status" value="1"/>
</dbReference>
<dbReference type="CDD" id="cd19545">
    <property type="entry name" value="FUM14_C_NRPS-like"/>
    <property type="match status" value="1"/>
</dbReference>
<dbReference type="PROSITE" id="PS00455">
    <property type="entry name" value="AMP_BINDING"/>
    <property type="match status" value="3"/>
</dbReference>
<dbReference type="InterPro" id="IPR042099">
    <property type="entry name" value="ANL_N_sf"/>
</dbReference>
<dbReference type="CDD" id="cd05918">
    <property type="entry name" value="A_NRPS_SidN3_like"/>
    <property type="match status" value="5"/>
</dbReference>
<comment type="pathway">
    <text evidence="1">Secondary metabolite biosynthesis.</text>
</comment>
<dbReference type="FunFam" id="3.40.50.12780:FF:000014">
    <property type="entry name" value="Nonribosomal peptide synthetase 1"/>
    <property type="match status" value="3"/>
</dbReference>
<comment type="caution">
    <text evidence="7">The sequence shown here is derived from an EMBL/GenBank/DDBJ whole genome shotgun (WGS) entry which is preliminary data.</text>
</comment>
<keyword evidence="8" id="KW-1185">Reference proteome</keyword>
<feature type="domain" description="Carrier" evidence="6">
    <location>
        <begin position="4423"/>
        <end position="4498"/>
    </location>
</feature>
<dbReference type="InterPro" id="IPR009081">
    <property type="entry name" value="PP-bd_ACP"/>
</dbReference>
<dbReference type="InterPro" id="IPR001242">
    <property type="entry name" value="Condensation_dom"/>
</dbReference>
<accession>A0A151GPA6</accession>
<dbReference type="InterPro" id="IPR036736">
    <property type="entry name" value="ACP-like_sf"/>
</dbReference>
<evidence type="ECO:0000256" key="4">
    <source>
        <dbReference type="ARBA" id="ARBA00022598"/>
    </source>
</evidence>
<dbReference type="Gene3D" id="3.30.559.10">
    <property type="entry name" value="Chloramphenicol acetyltransferase-like domain"/>
    <property type="match status" value="6"/>
</dbReference>
<dbReference type="InterPro" id="IPR045851">
    <property type="entry name" value="AMP-bd_C_sf"/>
</dbReference>
<dbReference type="SUPFAM" id="SSF56801">
    <property type="entry name" value="Acetyl-CoA synthetase-like"/>
    <property type="match status" value="5"/>
</dbReference>
<dbReference type="Gene3D" id="1.10.1200.10">
    <property type="entry name" value="ACP-like"/>
    <property type="match status" value="5"/>
</dbReference>
<dbReference type="GeneID" id="63712690"/>
<dbReference type="SUPFAM" id="SSF52777">
    <property type="entry name" value="CoA-dependent acyltransferases"/>
    <property type="match status" value="13"/>
</dbReference>
<dbReference type="InParanoid" id="A0A151GPA6"/>
<evidence type="ECO:0000256" key="1">
    <source>
        <dbReference type="ARBA" id="ARBA00005179"/>
    </source>
</evidence>
<dbReference type="NCBIfam" id="NF003417">
    <property type="entry name" value="PRK04813.1"/>
    <property type="match status" value="5"/>
</dbReference>
<dbReference type="FunFam" id="3.30.559.10:FF:000016">
    <property type="entry name" value="Nonribosomal peptide synthase Pes1"/>
    <property type="match status" value="1"/>
</dbReference>
<feature type="domain" description="Carrier" evidence="6">
    <location>
        <begin position="5499"/>
        <end position="5575"/>
    </location>
</feature>
<dbReference type="Pfam" id="PF00550">
    <property type="entry name" value="PP-binding"/>
    <property type="match status" value="5"/>
</dbReference>
<dbReference type="GO" id="GO:0016874">
    <property type="term" value="F:ligase activity"/>
    <property type="evidence" value="ECO:0007669"/>
    <property type="project" value="UniProtKB-KW"/>
</dbReference>
<dbReference type="PROSITE" id="PS50075">
    <property type="entry name" value="CARRIER"/>
    <property type="match status" value="5"/>
</dbReference>
<name>A0A151GPA6_DRECN</name>
<dbReference type="InterPro" id="IPR010071">
    <property type="entry name" value="AA_adenyl_dom"/>
</dbReference>
<dbReference type="InterPro" id="IPR006162">
    <property type="entry name" value="Ppantetheine_attach_site"/>
</dbReference>
<dbReference type="FunFam" id="3.30.559.30:FF:000005">
    <property type="entry name" value="Nonribosomal peptide synthase Pes1"/>
    <property type="match status" value="3"/>
</dbReference>
<proteinExistence type="inferred from homology"/>
<dbReference type="CDD" id="cd19534">
    <property type="entry name" value="E_NRPS"/>
    <property type="match status" value="1"/>
</dbReference>
<dbReference type="FunFam" id="3.40.50.980:FF:000001">
    <property type="entry name" value="Non-ribosomal peptide synthetase"/>
    <property type="match status" value="1"/>
</dbReference>
<dbReference type="InterPro" id="IPR020845">
    <property type="entry name" value="AMP-binding_CS"/>
</dbReference>
<dbReference type="InterPro" id="IPR020806">
    <property type="entry name" value="PKS_PP-bd"/>
</dbReference>
<dbReference type="NCBIfam" id="TIGR01733">
    <property type="entry name" value="AA-adenyl-dom"/>
    <property type="match status" value="5"/>
</dbReference>
<dbReference type="RefSeq" id="XP_040658272.1">
    <property type="nucleotide sequence ID" value="XM_040797389.1"/>
</dbReference>
<dbReference type="Gene3D" id="3.40.50.12780">
    <property type="entry name" value="N-terminal domain of ligase-like"/>
    <property type="match status" value="4"/>
</dbReference>